<evidence type="ECO:0000313" key="2">
    <source>
        <dbReference type="Proteomes" id="UP001266305"/>
    </source>
</evidence>
<organism evidence="1 2">
    <name type="scientific">Saguinus oedipus</name>
    <name type="common">Cotton-top tamarin</name>
    <name type="synonym">Oedipomidas oedipus</name>
    <dbReference type="NCBI Taxonomy" id="9490"/>
    <lineage>
        <taxon>Eukaryota</taxon>
        <taxon>Metazoa</taxon>
        <taxon>Chordata</taxon>
        <taxon>Craniata</taxon>
        <taxon>Vertebrata</taxon>
        <taxon>Euteleostomi</taxon>
        <taxon>Mammalia</taxon>
        <taxon>Eutheria</taxon>
        <taxon>Euarchontoglires</taxon>
        <taxon>Primates</taxon>
        <taxon>Haplorrhini</taxon>
        <taxon>Platyrrhini</taxon>
        <taxon>Cebidae</taxon>
        <taxon>Callitrichinae</taxon>
        <taxon>Saguinus</taxon>
    </lineage>
</organism>
<protein>
    <submittedName>
        <fullName evidence="1">Nephrin</fullName>
    </submittedName>
</protein>
<proteinExistence type="predicted"/>
<keyword evidence="2" id="KW-1185">Reference proteome</keyword>
<gene>
    <name evidence="1" type="primary">NPHS1_1</name>
    <name evidence="1" type="ORF">P7K49_034167</name>
</gene>
<dbReference type="EMBL" id="JASSZA010000019">
    <property type="protein sequence ID" value="KAK2088260.1"/>
    <property type="molecule type" value="Genomic_DNA"/>
</dbReference>
<comment type="caution">
    <text evidence="1">The sequence shown here is derived from an EMBL/GenBank/DDBJ whole genome shotgun (WGS) entry which is preliminary data.</text>
</comment>
<dbReference type="Proteomes" id="UP001266305">
    <property type="component" value="Unassembled WGS sequence"/>
</dbReference>
<reference evidence="1 2" key="1">
    <citation type="submission" date="2023-05" db="EMBL/GenBank/DDBJ databases">
        <title>B98-5 Cell Line De Novo Hybrid Assembly: An Optical Mapping Approach.</title>
        <authorList>
            <person name="Kananen K."/>
            <person name="Auerbach J.A."/>
            <person name="Kautto E."/>
            <person name="Blachly J.S."/>
        </authorList>
    </citation>
    <scope>NUCLEOTIDE SEQUENCE [LARGE SCALE GENOMIC DNA]</scope>
    <source>
        <strain evidence="1">B95-8</strain>
        <tissue evidence="1">Cell line</tissue>
    </source>
</reference>
<accession>A0ABQ9TUS8</accession>
<evidence type="ECO:0000313" key="1">
    <source>
        <dbReference type="EMBL" id="KAK2088260.1"/>
    </source>
</evidence>
<sequence>MGPENGKGFVYFACGEQVSTMEAEPYYRSLRDFSPQLPPTQEEVYPQGFTGEDEDMAFPGHLYDEVERTYPPPGACGPLYDEVQMGDGIELLISCVALAPLGQGFPSVSVNNLPNRALLSDPSSALAWRKALSVGPWDLCWPEDTYQDPRGIYDQVAGDLDTLELNYLPFELRGHLV</sequence>
<name>A0ABQ9TUS8_SAGOE</name>